<keyword evidence="3" id="KW-1185">Reference proteome</keyword>
<evidence type="ECO:0000313" key="3">
    <source>
        <dbReference type="Proteomes" id="UP001597391"/>
    </source>
</evidence>
<dbReference type="NCBIfam" id="TIGR01764">
    <property type="entry name" value="excise"/>
    <property type="match status" value="1"/>
</dbReference>
<evidence type="ECO:0000259" key="1">
    <source>
        <dbReference type="Pfam" id="PF12728"/>
    </source>
</evidence>
<accession>A0ABW5XC22</accession>
<dbReference type="InterPro" id="IPR009061">
    <property type="entry name" value="DNA-bd_dom_put_sf"/>
</dbReference>
<dbReference type="Gene3D" id="1.10.10.10">
    <property type="entry name" value="Winged helix-like DNA-binding domain superfamily/Winged helix DNA-binding domain"/>
    <property type="match status" value="1"/>
</dbReference>
<dbReference type="InterPro" id="IPR010093">
    <property type="entry name" value="SinI_DNA-bd"/>
</dbReference>
<organism evidence="2 3">
    <name type="scientific">Populibacterium corticicola</name>
    <dbReference type="NCBI Taxonomy" id="1812826"/>
    <lineage>
        <taxon>Bacteria</taxon>
        <taxon>Bacillati</taxon>
        <taxon>Actinomycetota</taxon>
        <taxon>Actinomycetes</taxon>
        <taxon>Micrococcales</taxon>
        <taxon>Jonesiaceae</taxon>
        <taxon>Populibacterium</taxon>
    </lineage>
</organism>
<dbReference type="RefSeq" id="WP_377465421.1">
    <property type="nucleotide sequence ID" value="NZ_JBHUOP010000002.1"/>
</dbReference>
<reference evidence="3" key="1">
    <citation type="journal article" date="2019" name="Int. J. Syst. Evol. Microbiol.">
        <title>The Global Catalogue of Microorganisms (GCM) 10K type strain sequencing project: providing services to taxonomists for standard genome sequencing and annotation.</title>
        <authorList>
            <consortium name="The Broad Institute Genomics Platform"/>
            <consortium name="The Broad Institute Genome Sequencing Center for Infectious Disease"/>
            <person name="Wu L."/>
            <person name="Ma J."/>
        </authorList>
    </citation>
    <scope>NUCLEOTIDE SEQUENCE [LARGE SCALE GENOMIC DNA]</scope>
    <source>
        <strain evidence="3">KCTC 33576</strain>
    </source>
</reference>
<dbReference type="InterPro" id="IPR036388">
    <property type="entry name" value="WH-like_DNA-bd_sf"/>
</dbReference>
<dbReference type="Proteomes" id="UP001597391">
    <property type="component" value="Unassembled WGS sequence"/>
</dbReference>
<name>A0ABW5XC22_9MICO</name>
<dbReference type="SUPFAM" id="SSF46955">
    <property type="entry name" value="Putative DNA-binding domain"/>
    <property type="match status" value="1"/>
</dbReference>
<sequence>MAAAMTVGSQISVDGDTLTDARETLKATPVGRGRFVFLDEQSNVVELPDSVQRLLGSTLQTLAREGSVRINSIPSELSSTTAARIIGISRPTLMKWVSEGRVPAFKVGSHTRFNRDDVMAFCHARSQAQRVAFETMRQDDEEFDI</sequence>
<protein>
    <submittedName>
        <fullName evidence="2">Helix-turn-helix domain-containing protein</fullName>
    </submittedName>
</protein>
<feature type="domain" description="Helix-turn-helix" evidence="1">
    <location>
        <begin position="77"/>
        <end position="121"/>
    </location>
</feature>
<proteinExistence type="predicted"/>
<dbReference type="Pfam" id="PF12728">
    <property type="entry name" value="HTH_17"/>
    <property type="match status" value="1"/>
</dbReference>
<dbReference type="EMBL" id="JBHUOP010000002">
    <property type="protein sequence ID" value="MFD2839851.1"/>
    <property type="molecule type" value="Genomic_DNA"/>
</dbReference>
<gene>
    <name evidence="2" type="ORF">ACFSYH_04620</name>
</gene>
<comment type="caution">
    <text evidence="2">The sequence shown here is derived from an EMBL/GenBank/DDBJ whole genome shotgun (WGS) entry which is preliminary data.</text>
</comment>
<evidence type="ECO:0000313" key="2">
    <source>
        <dbReference type="EMBL" id="MFD2839851.1"/>
    </source>
</evidence>
<dbReference type="InterPro" id="IPR041657">
    <property type="entry name" value="HTH_17"/>
</dbReference>